<dbReference type="SUPFAM" id="SSF161098">
    <property type="entry name" value="MetI-like"/>
    <property type="match status" value="1"/>
</dbReference>
<evidence type="ECO:0000313" key="10">
    <source>
        <dbReference type="EMBL" id="RKD93654.1"/>
    </source>
</evidence>
<dbReference type="PANTHER" id="PTHR43163">
    <property type="entry name" value="DIPEPTIDE TRANSPORT SYSTEM PERMEASE PROTEIN DPPB-RELATED"/>
    <property type="match status" value="1"/>
</dbReference>
<evidence type="ECO:0000256" key="7">
    <source>
        <dbReference type="RuleBase" id="RU363032"/>
    </source>
</evidence>
<evidence type="ECO:0000256" key="8">
    <source>
        <dbReference type="SAM" id="MobiDB-lite"/>
    </source>
</evidence>
<evidence type="ECO:0000256" key="6">
    <source>
        <dbReference type="ARBA" id="ARBA00023136"/>
    </source>
</evidence>
<keyword evidence="3" id="KW-1003">Cell membrane</keyword>
<dbReference type="EMBL" id="RAPO01000003">
    <property type="protein sequence ID" value="RKD93654.1"/>
    <property type="molecule type" value="Genomic_DNA"/>
</dbReference>
<comment type="caution">
    <text evidence="10">The sequence shown here is derived from an EMBL/GenBank/DDBJ whole genome shotgun (WGS) entry which is preliminary data.</text>
</comment>
<dbReference type="Gene3D" id="1.10.3720.10">
    <property type="entry name" value="MetI-like"/>
    <property type="match status" value="1"/>
</dbReference>
<dbReference type="Proteomes" id="UP000283805">
    <property type="component" value="Unassembled WGS sequence"/>
</dbReference>
<feature type="transmembrane region" description="Helical" evidence="7">
    <location>
        <begin position="328"/>
        <end position="354"/>
    </location>
</feature>
<evidence type="ECO:0000256" key="2">
    <source>
        <dbReference type="ARBA" id="ARBA00022448"/>
    </source>
</evidence>
<keyword evidence="5 7" id="KW-1133">Transmembrane helix</keyword>
<feature type="domain" description="ABC transmembrane type-1" evidence="9">
    <location>
        <begin position="130"/>
        <end position="351"/>
    </location>
</feature>
<keyword evidence="4 7" id="KW-0812">Transmembrane</keyword>
<protein>
    <submittedName>
        <fullName evidence="10">Peptide/nickel transport system permease protein</fullName>
    </submittedName>
</protein>
<feature type="transmembrane region" description="Helical" evidence="7">
    <location>
        <begin position="284"/>
        <end position="308"/>
    </location>
</feature>
<dbReference type="PANTHER" id="PTHR43163:SF6">
    <property type="entry name" value="DIPEPTIDE TRANSPORT SYSTEM PERMEASE PROTEIN DPPB-RELATED"/>
    <property type="match status" value="1"/>
</dbReference>
<dbReference type="CDD" id="cd06261">
    <property type="entry name" value="TM_PBP2"/>
    <property type="match status" value="1"/>
</dbReference>
<dbReference type="AlphaFoldDB" id="A0A3R7DBV6"/>
<dbReference type="Pfam" id="PF19300">
    <property type="entry name" value="BPD_transp_1_N"/>
    <property type="match status" value="1"/>
</dbReference>
<dbReference type="InterPro" id="IPR035906">
    <property type="entry name" value="MetI-like_sf"/>
</dbReference>
<accession>A0A3R7DBV6</accession>
<comment type="similarity">
    <text evidence="7">Belongs to the binding-protein-dependent transport system permease family.</text>
</comment>
<evidence type="ECO:0000256" key="4">
    <source>
        <dbReference type="ARBA" id="ARBA00022692"/>
    </source>
</evidence>
<name>A0A3R7DBV6_9EURY</name>
<feature type="transmembrane region" description="Helical" evidence="7">
    <location>
        <begin position="43"/>
        <end position="63"/>
    </location>
</feature>
<dbReference type="InterPro" id="IPR000515">
    <property type="entry name" value="MetI-like"/>
</dbReference>
<evidence type="ECO:0000256" key="1">
    <source>
        <dbReference type="ARBA" id="ARBA00004651"/>
    </source>
</evidence>
<comment type="subcellular location">
    <subcellularLocation>
        <location evidence="1 7">Cell membrane</location>
        <topology evidence="1 7">Multi-pass membrane protein</topology>
    </subcellularLocation>
</comment>
<proteinExistence type="inferred from homology"/>
<keyword evidence="11" id="KW-1185">Reference proteome</keyword>
<keyword evidence="2 7" id="KW-0813">Transport</keyword>
<dbReference type="GO" id="GO:0005886">
    <property type="term" value="C:plasma membrane"/>
    <property type="evidence" value="ECO:0007669"/>
    <property type="project" value="UniProtKB-SubCell"/>
</dbReference>
<feature type="transmembrane region" description="Helical" evidence="7">
    <location>
        <begin position="169"/>
        <end position="196"/>
    </location>
</feature>
<evidence type="ECO:0000259" key="9">
    <source>
        <dbReference type="PROSITE" id="PS50928"/>
    </source>
</evidence>
<evidence type="ECO:0000256" key="3">
    <source>
        <dbReference type="ARBA" id="ARBA00022475"/>
    </source>
</evidence>
<sequence>MSSLVGADDPVAARRDEPDTEHTPNPPLESHAMGLLRYTTYRFAQAIPVLIGISVITFVLANMTPGDPIRLMVQGQEVDAETIAQLEARYGLDRPLHERYLDYMAGLVQGDMGHSFHRNRPVSDLIARRIGPTLMLVLSAYAFALVTSIPLGILAAKRRNEPFDHVSRIVALIGVSTPSFWIGIMLILLFGVQLGWLPSSDLVYPWWPPETYGHDGYVEHAVETLRHLLLPMIALGTLQMATLMRVERTQMIDSLQGEYVKLARAYGVPEGTILRKHAFQVAQLPIITIVGLNLSTALGGAVLTEFVFNINGLGRLFYEAIVQLDYQLIMGITMIIATMFVIGVIITDIAYAYIDPRVTYGEAE</sequence>
<gene>
    <name evidence="10" type="ORF">ATJ93_3285</name>
</gene>
<evidence type="ECO:0000313" key="11">
    <source>
        <dbReference type="Proteomes" id="UP000283805"/>
    </source>
</evidence>
<organism evidence="10 11">
    <name type="scientific">Halopiger aswanensis</name>
    <dbReference type="NCBI Taxonomy" id="148449"/>
    <lineage>
        <taxon>Archaea</taxon>
        <taxon>Methanobacteriati</taxon>
        <taxon>Methanobacteriota</taxon>
        <taxon>Stenosarchaea group</taxon>
        <taxon>Halobacteria</taxon>
        <taxon>Halobacteriales</taxon>
        <taxon>Natrialbaceae</taxon>
        <taxon>Halopiger</taxon>
    </lineage>
</organism>
<feature type="region of interest" description="Disordered" evidence="8">
    <location>
        <begin position="1"/>
        <end position="30"/>
    </location>
</feature>
<feature type="compositionally biased region" description="Basic and acidic residues" evidence="8">
    <location>
        <begin position="11"/>
        <end position="22"/>
    </location>
</feature>
<feature type="transmembrane region" description="Helical" evidence="7">
    <location>
        <begin position="134"/>
        <end position="157"/>
    </location>
</feature>
<keyword evidence="6 7" id="KW-0472">Membrane</keyword>
<dbReference type="Pfam" id="PF00528">
    <property type="entry name" value="BPD_transp_1"/>
    <property type="match status" value="1"/>
</dbReference>
<evidence type="ECO:0000256" key="5">
    <source>
        <dbReference type="ARBA" id="ARBA00022989"/>
    </source>
</evidence>
<dbReference type="PROSITE" id="PS50928">
    <property type="entry name" value="ABC_TM1"/>
    <property type="match status" value="1"/>
</dbReference>
<dbReference type="InterPro" id="IPR045621">
    <property type="entry name" value="BPD_transp_1_N"/>
</dbReference>
<reference evidence="10 11" key="1">
    <citation type="submission" date="2018-09" db="EMBL/GenBank/DDBJ databases">
        <title>Genomic Encyclopedia of Archaeal and Bacterial Type Strains, Phase II (KMG-II): from individual species to whole genera.</title>
        <authorList>
            <person name="Goeker M."/>
        </authorList>
    </citation>
    <scope>NUCLEOTIDE SEQUENCE [LARGE SCALE GENOMIC DNA]</scope>
    <source>
        <strain evidence="10 11">DSM 13151</strain>
    </source>
</reference>
<dbReference type="GO" id="GO:0055085">
    <property type="term" value="P:transmembrane transport"/>
    <property type="evidence" value="ECO:0007669"/>
    <property type="project" value="InterPro"/>
</dbReference>